<protein>
    <recommendedName>
        <fullName evidence="2">DUF6460 domain-containing protein</fullName>
    </recommendedName>
</protein>
<dbReference type="EMBL" id="CP001830">
    <property type="protein sequence ID" value="AEH77457.1"/>
    <property type="molecule type" value="Genomic_DNA"/>
</dbReference>
<keyword evidence="1" id="KW-1133">Transmembrane helix</keyword>
<keyword evidence="1" id="KW-0812">Transmembrane</keyword>
<dbReference type="InterPro" id="IPR045594">
    <property type="entry name" value="DUF6460"/>
</dbReference>
<dbReference type="KEGG" id="smx:SM11_chr0172"/>
<reference evidence="3 4" key="1">
    <citation type="journal article" date="2011" name="J. Biotechnol.">
        <title>The complete genome sequence of the dominant Sinorhizobium meliloti field isolate SM11 extends the S. meliloti pan-genome.</title>
        <authorList>
            <person name="Schneiker-Bekel S."/>
            <person name="Wibberg D."/>
            <person name="Bekel T."/>
            <person name="Blom J."/>
            <person name="Linke B."/>
            <person name="Neuweger H."/>
            <person name="Stiens M."/>
            <person name="Vorholter F.J."/>
            <person name="Weidner S."/>
            <person name="Goesmann A."/>
            <person name="Puhler A."/>
            <person name="Schluter A."/>
        </authorList>
    </citation>
    <scope>NUCLEOTIDE SEQUENCE [LARGE SCALE GENOMIC DNA]</scope>
    <source>
        <strain evidence="3 4">SM11</strain>
    </source>
</reference>
<dbReference type="HOGENOM" id="CLU_1915413_0_0_5"/>
<gene>
    <name evidence="3" type="ordered locus">SM11_chr0172</name>
</gene>
<evidence type="ECO:0000256" key="1">
    <source>
        <dbReference type="SAM" id="Phobius"/>
    </source>
</evidence>
<dbReference type="Proteomes" id="UP000009045">
    <property type="component" value="Chromosome"/>
</dbReference>
<keyword evidence="1" id="KW-0472">Membrane</keyword>
<evidence type="ECO:0000313" key="4">
    <source>
        <dbReference type="Proteomes" id="UP000009045"/>
    </source>
</evidence>
<feature type="domain" description="DUF6460" evidence="2">
    <location>
        <begin position="96"/>
        <end position="131"/>
    </location>
</feature>
<evidence type="ECO:0000259" key="2">
    <source>
        <dbReference type="Pfam" id="PF20061"/>
    </source>
</evidence>
<organism evidence="3 4">
    <name type="scientific">Sinorhizobium meliloti (strain SM11)</name>
    <dbReference type="NCBI Taxonomy" id="707241"/>
    <lineage>
        <taxon>Bacteria</taxon>
        <taxon>Pseudomonadati</taxon>
        <taxon>Pseudomonadota</taxon>
        <taxon>Alphaproteobacteria</taxon>
        <taxon>Hyphomicrobiales</taxon>
        <taxon>Rhizobiaceae</taxon>
        <taxon>Sinorhizobium/Ensifer group</taxon>
        <taxon>Sinorhizobium</taxon>
    </lineage>
</organism>
<sequence length="132" mass="14919">MRWTLLTPEKAKYKRILEAAPGTVMPCTLGNGGLCEGKQEKFLLMSDGINKFLGDSPLRVLVKLLVVSILVGFVMTVFDWYPADIYYGIRNFLLDLWRTGFAALGRVGDYLLLGAVVVIPLFIILRLFSYRR</sequence>
<feature type="transmembrane region" description="Helical" evidence="1">
    <location>
        <begin position="60"/>
        <end position="81"/>
    </location>
</feature>
<dbReference type="AlphaFoldDB" id="F7X756"/>
<feature type="transmembrane region" description="Helical" evidence="1">
    <location>
        <begin position="110"/>
        <end position="128"/>
    </location>
</feature>
<dbReference type="Pfam" id="PF20061">
    <property type="entry name" value="DUF6460"/>
    <property type="match status" value="1"/>
</dbReference>
<dbReference type="PATRIC" id="fig|707241.3.peg.173"/>
<proteinExistence type="predicted"/>
<evidence type="ECO:0000313" key="3">
    <source>
        <dbReference type="EMBL" id="AEH77457.1"/>
    </source>
</evidence>
<name>F7X756_SINMM</name>
<accession>F7X756</accession>